<dbReference type="InterPro" id="IPR010432">
    <property type="entry name" value="RDD"/>
</dbReference>
<dbReference type="EMBL" id="UOFJ01000654">
    <property type="protein sequence ID" value="VAW72256.1"/>
    <property type="molecule type" value="Genomic_DNA"/>
</dbReference>
<evidence type="ECO:0000313" key="8">
    <source>
        <dbReference type="EMBL" id="VAW72256.1"/>
    </source>
</evidence>
<keyword evidence="3 6" id="KW-0812">Transmembrane</keyword>
<proteinExistence type="predicted"/>
<keyword evidence="5 6" id="KW-0472">Membrane</keyword>
<protein>
    <recommendedName>
        <fullName evidence="7">RDD domain-containing protein</fullName>
    </recommendedName>
</protein>
<sequence>MCNLKMPDTKTPRINDYPPASLIKRLMAFIYDLLLLAGLFMITGALAVILPVFIINDGNAIIKGHPFYLINQIIVLSTLFLSGLVFYAWFWTHGGQTLGMKTWRIKLISNETDKISRKQAVIRYFAAVLSWSVVGLGFLWSLIDRKKRCWHDILSASQLVQLPKK</sequence>
<name>A0A3B0YUW7_9ZZZZ</name>
<dbReference type="Pfam" id="PF06271">
    <property type="entry name" value="RDD"/>
    <property type="match status" value="1"/>
</dbReference>
<organism evidence="8">
    <name type="scientific">hydrothermal vent metagenome</name>
    <dbReference type="NCBI Taxonomy" id="652676"/>
    <lineage>
        <taxon>unclassified sequences</taxon>
        <taxon>metagenomes</taxon>
        <taxon>ecological metagenomes</taxon>
    </lineage>
</organism>
<feature type="transmembrane region" description="Helical" evidence="6">
    <location>
        <begin position="67"/>
        <end position="90"/>
    </location>
</feature>
<evidence type="ECO:0000256" key="3">
    <source>
        <dbReference type="ARBA" id="ARBA00022692"/>
    </source>
</evidence>
<comment type="subcellular location">
    <subcellularLocation>
        <location evidence="1">Cell membrane</location>
        <topology evidence="1">Multi-pass membrane protein</topology>
    </subcellularLocation>
</comment>
<keyword evidence="2" id="KW-1003">Cell membrane</keyword>
<evidence type="ECO:0000256" key="1">
    <source>
        <dbReference type="ARBA" id="ARBA00004651"/>
    </source>
</evidence>
<dbReference type="PANTHER" id="PTHR36115">
    <property type="entry name" value="PROLINE-RICH ANTIGEN HOMOLOG-RELATED"/>
    <property type="match status" value="1"/>
</dbReference>
<evidence type="ECO:0000256" key="6">
    <source>
        <dbReference type="SAM" id="Phobius"/>
    </source>
</evidence>
<evidence type="ECO:0000256" key="2">
    <source>
        <dbReference type="ARBA" id="ARBA00022475"/>
    </source>
</evidence>
<accession>A0A3B0YUW7</accession>
<dbReference type="InterPro" id="IPR051791">
    <property type="entry name" value="Pra-immunoreactive"/>
</dbReference>
<evidence type="ECO:0000256" key="4">
    <source>
        <dbReference type="ARBA" id="ARBA00022989"/>
    </source>
</evidence>
<gene>
    <name evidence="8" type="ORF">MNBD_GAMMA10-1664</name>
</gene>
<evidence type="ECO:0000256" key="5">
    <source>
        <dbReference type="ARBA" id="ARBA00023136"/>
    </source>
</evidence>
<feature type="transmembrane region" description="Helical" evidence="6">
    <location>
        <begin position="28"/>
        <end position="55"/>
    </location>
</feature>
<dbReference type="AlphaFoldDB" id="A0A3B0YUW7"/>
<keyword evidence="4 6" id="KW-1133">Transmembrane helix</keyword>
<feature type="domain" description="RDD" evidence="7">
    <location>
        <begin position="20"/>
        <end position="155"/>
    </location>
</feature>
<reference evidence="8" key="1">
    <citation type="submission" date="2018-06" db="EMBL/GenBank/DDBJ databases">
        <authorList>
            <person name="Zhirakovskaya E."/>
        </authorList>
    </citation>
    <scope>NUCLEOTIDE SEQUENCE</scope>
</reference>
<dbReference type="PANTHER" id="PTHR36115:SF10">
    <property type="entry name" value="RDD DOMAIN-CONTAINING PROTEIN"/>
    <property type="match status" value="1"/>
</dbReference>
<feature type="transmembrane region" description="Helical" evidence="6">
    <location>
        <begin position="121"/>
        <end position="143"/>
    </location>
</feature>
<dbReference type="GO" id="GO:0005886">
    <property type="term" value="C:plasma membrane"/>
    <property type="evidence" value="ECO:0007669"/>
    <property type="project" value="UniProtKB-SubCell"/>
</dbReference>
<evidence type="ECO:0000259" key="7">
    <source>
        <dbReference type="Pfam" id="PF06271"/>
    </source>
</evidence>